<dbReference type="EMBL" id="CM023479">
    <property type="protein sequence ID" value="KAH7973423.1"/>
    <property type="molecule type" value="Genomic_DNA"/>
</dbReference>
<evidence type="ECO:0000313" key="1">
    <source>
        <dbReference type="EMBL" id="KAH7973423.1"/>
    </source>
</evidence>
<keyword evidence="2" id="KW-1185">Reference proteome</keyword>
<accession>A0ACB8DM16</accession>
<proteinExistence type="predicted"/>
<protein>
    <submittedName>
        <fullName evidence="1">Uncharacterized protein</fullName>
    </submittedName>
</protein>
<sequence>MDRMAHPFFGAVMDLRGRSFWFAFFVGALAASVAITVHGAPHHHDQTLVRLKQIVSDLRNCDTAATLGATVGRGGNGASNSDAVHTRALCPSRYSFDYDHLRIPENLTTAECSCQGHLCLPLDDYRCTTLRHRFPVEYKNGTQAVIELPVACACARPVTSAAFTGISRNS</sequence>
<reference evidence="1" key="1">
    <citation type="submission" date="2020-05" db="EMBL/GenBank/DDBJ databases">
        <title>Large-scale comparative analyses of tick genomes elucidate their genetic diversity and vector capacities.</title>
        <authorList>
            <person name="Jia N."/>
            <person name="Wang J."/>
            <person name="Shi W."/>
            <person name="Du L."/>
            <person name="Sun Y."/>
            <person name="Zhan W."/>
            <person name="Jiang J."/>
            <person name="Wang Q."/>
            <person name="Zhang B."/>
            <person name="Ji P."/>
            <person name="Sakyi L.B."/>
            <person name="Cui X."/>
            <person name="Yuan T."/>
            <person name="Jiang B."/>
            <person name="Yang W."/>
            <person name="Lam T.T.-Y."/>
            <person name="Chang Q."/>
            <person name="Ding S."/>
            <person name="Wang X."/>
            <person name="Zhu J."/>
            <person name="Ruan X."/>
            <person name="Zhao L."/>
            <person name="Wei J."/>
            <person name="Que T."/>
            <person name="Du C."/>
            <person name="Cheng J."/>
            <person name="Dai P."/>
            <person name="Han X."/>
            <person name="Huang E."/>
            <person name="Gao Y."/>
            <person name="Liu J."/>
            <person name="Shao H."/>
            <person name="Ye R."/>
            <person name="Li L."/>
            <person name="Wei W."/>
            <person name="Wang X."/>
            <person name="Wang C."/>
            <person name="Yang T."/>
            <person name="Huo Q."/>
            <person name="Li W."/>
            <person name="Guo W."/>
            <person name="Chen H."/>
            <person name="Zhou L."/>
            <person name="Ni X."/>
            <person name="Tian J."/>
            <person name="Zhou Y."/>
            <person name="Sheng Y."/>
            <person name="Liu T."/>
            <person name="Pan Y."/>
            <person name="Xia L."/>
            <person name="Li J."/>
            <person name="Zhao F."/>
            <person name="Cao W."/>
        </authorList>
    </citation>
    <scope>NUCLEOTIDE SEQUENCE</scope>
    <source>
        <strain evidence="1">Dsil-2018</strain>
    </source>
</reference>
<dbReference type="Proteomes" id="UP000821865">
    <property type="component" value="Chromosome 10"/>
</dbReference>
<name>A0ACB8DM16_DERSI</name>
<comment type="caution">
    <text evidence="1">The sequence shown here is derived from an EMBL/GenBank/DDBJ whole genome shotgun (WGS) entry which is preliminary data.</text>
</comment>
<organism evidence="1 2">
    <name type="scientific">Dermacentor silvarum</name>
    <name type="common">Tick</name>
    <dbReference type="NCBI Taxonomy" id="543639"/>
    <lineage>
        <taxon>Eukaryota</taxon>
        <taxon>Metazoa</taxon>
        <taxon>Ecdysozoa</taxon>
        <taxon>Arthropoda</taxon>
        <taxon>Chelicerata</taxon>
        <taxon>Arachnida</taxon>
        <taxon>Acari</taxon>
        <taxon>Parasitiformes</taxon>
        <taxon>Ixodida</taxon>
        <taxon>Ixodoidea</taxon>
        <taxon>Ixodidae</taxon>
        <taxon>Rhipicephalinae</taxon>
        <taxon>Dermacentor</taxon>
    </lineage>
</organism>
<gene>
    <name evidence="1" type="ORF">HPB49_000898</name>
</gene>
<evidence type="ECO:0000313" key="2">
    <source>
        <dbReference type="Proteomes" id="UP000821865"/>
    </source>
</evidence>